<protein>
    <submittedName>
        <fullName evidence="1">Type II secretion system (T2SS)-related protein GspDN2</fullName>
    </submittedName>
</protein>
<dbReference type="Proteomes" id="UP000799049">
    <property type="component" value="Unassembled WGS sequence"/>
</dbReference>
<evidence type="ECO:0000313" key="2">
    <source>
        <dbReference type="Proteomes" id="UP000799049"/>
    </source>
</evidence>
<comment type="caution">
    <text evidence="1">The sequence shown here is derived from an EMBL/GenBank/DDBJ whole genome shotgun (WGS) entry which is preliminary data.</text>
</comment>
<dbReference type="OrthoDB" id="10370904at2759"/>
<name>A0A8K0F477_ANDGO</name>
<proteinExistence type="predicted"/>
<dbReference type="AlphaFoldDB" id="A0A8K0F477"/>
<organism evidence="1 2">
    <name type="scientific">Andalucia godoyi</name>
    <name type="common">Flagellate</name>
    <dbReference type="NCBI Taxonomy" id="505711"/>
    <lineage>
        <taxon>Eukaryota</taxon>
        <taxon>Discoba</taxon>
        <taxon>Jakobida</taxon>
        <taxon>Andalucina</taxon>
        <taxon>Andaluciidae</taxon>
        <taxon>Andalucia</taxon>
    </lineage>
</organism>
<evidence type="ECO:0000313" key="1">
    <source>
        <dbReference type="EMBL" id="KAF0852584.1"/>
    </source>
</evidence>
<accession>A0A8K0F477</accession>
<dbReference type="EMBL" id="VRVR01000028">
    <property type="protein sequence ID" value="KAF0852584.1"/>
    <property type="molecule type" value="Genomic_DNA"/>
</dbReference>
<reference evidence="1" key="1">
    <citation type="submission" date="2019-09" db="EMBL/GenBank/DDBJ databases">
        <title>The Mitochondrial Proteome of the Jakobid, Andalucia godoyi, a Protist With the Most Gene-Rich and Bacteria-Like Mitochondrial Genome.</title>
        <authorList>
            <person name="Gray M.W."/>
            <person name="Burger G."/>
            <person name="Derelle R."/>
            <person name="Klimes V."/>
            <person name="Leger M."/>
            <person name="Sarrasin M."/>
            <person name="Vlcek C."/>
            <person name="Roger A.J."/>
            <person name="Elias M."/>
            <person name="Lang B.F."/>
        </authorList>
    </citation>
    <scope>NUCLEOTIDE SEQUENCE</scope>
    <source>
        <strain evidence="1">And28</strain>
    </source>
</reference>
<keyword evidence="2" id="KW-1185">Reference proteome</keyword>
<sequence length="146" mass="16041">MTSNGSSSGGHEALSTPLPLLQSSVKAYVPPSMTDGGSGGDEPGRPLLCIHTRPSYMKRISEVLLRLDTPPQMLQLEFQLVEVAEDDLTQLRHRINHPVLNRIAGESAMQDDVFSRRAYSPMDIRAANTSGKCNVLQPQMQVQSRL</sequence>
<gene>
    <name evidence="1" type="ORF">ANDGO_01384</name>
</gene>